<organism evidence="5 6">
    <name type="scientific">Agrocybe pediades</name>
    <dbReference type="NCBI Taxonomy" id="84607"/>
    <lineage>
        <taxon>Eukaryota</taxon>
        <taxon>Fungi</taxon>
        <taxon>Dikarya</taxon>
        <taxon>Basidiomycota</taxon>
        <taxon>Agaricomycotina</taxon>
        <taxon>Agaricomycetes</taxon>
        <taxon>Agaricomycetidae</taxon>
        <taxon>Agaricales</taxon>
        <taxon>Agaricineae</taxon>
        <taxon>Strophariaceae</taxon>
        <taxon>Agrocybe</taxon>
    </lineage>
</organism>
<dbReference type="Pfam" id="PF00076">
    <property type="entry name" value="RRM_1"/>
    <property type="match status" value="1"/>
</dbReference>
<keyword evidence="1 2" id="KW-0694">RNA-binding</keyword>
<dbReference type="SUPFAM" id="SSF54928">
    <property type="entry name" value="RNA-binding domain, RBD"/>
    <property type="match status" value="1"/>
</dbReference>
<evidence type="ECO:0000313" key="6">
    <source>
        <dbReference type="Proteomes" id="UP000521872"/>
    </source>
</evidence>
<protein>
    <recommendedName>
        <fullName evidence="4">RRM domain-containing protein</fullName>
    </recommendedName>
</protein>
<evidence type="ECO:0000256" key="1">
    <source>
        <dbReference type="ARBA" id="ARBA00022884"/>
    </source>
</evidence>
<feature type="domain" description="RRM" evidence="4">
    <location>
        <begin position="101"/>
        <end position="175"/>
    </location>
</feature>
<keyword evidence="6" id="KW-1185">Reference proteome</keyword>
<dbReference type="GO" id="GO:0005737">
    <property type="term" value="C:cytoplasm"/>
    <property type="evidence" value="ECO:0007669"/>
    <property type="project" value="TreeGrafter"/>
</dbReference>
<comment type="caution">
    <text evidence="5">The sequence shown here is derived from an EMBL/GenBank/DDBJ whole genome shotgun (WGS) entry which is preliminary data.</text>
</comment>
<feature type="region of interest" description="Disordered" evidence="3">
    <location>
        <begin position="180"/>
        <end position="206"/>
    </location>
</feature>
<dbReference type="Proteomes" id="UP000521872">
    <property type="component" value="Unassembled WGS sequence"/>
</dbReference>
<proteinExistence type="predicted"/>
<dbReference type="GO" id="GO:0003729">
    <property type="term" value="F:mRNA binding"/>
    <property type="evidence" value="ECO:0007669"/>
    <property type="project" value="TreeGrafter"/>
</dbReference>
<dbReference type="AlphaFoldDB" id="A0A8H4QYF1"/>
<reference evidence="5 6" key="1">
    <citation type="submission" date="2019-12" db="EMBL/GenBank/DDBJ databases">
        <authorList>
            <person name="Floudas D."/>
            <person name="Bentzer J."/>
            <person name="Ahren D."/>
            <person name="Johansson T."/>
            <person name="Persson P."/>
            <person name="Tunlid A."/>
        </authorList>
    </citation>
    <scope>NUCLEOTIDE SEQUENCE [LARGE SCALE GENOMIC DNA]</scope>
    <source>
        <strain evidence="5 6">CBS 102.39</strain>
    </source>
</reference>
<evidence type="ECO:0000313" key="5">
    <source>
        <dbReference type="EMBL" id="KAF4619865.1"/>
    </source>
</evidence>
<dbReference type="Gene3D" id="3.30.70.330">
    <property type="match status" value="1"/>
</dbReference>
<dbReference type="InterPro" id="IPR035979">
    <property type="entry name" value="RBD_domain_sf"/>
</dbReference>
<gene>
    <name evidence="5" type="ORF">D9613_005132</name>
</gene>
<evidence type="ECO:0000256" key="2">
    <source>
        <dbReference type="PROSITE-ProRule" id="PRU00176"/>
    </source>
</evidence>
<name>A0A8H4QYF1_9AGAR</name>
<dbReference type="SMART" id="SM00360">
    <property type="entry name" value="RRM"/>
    <property type="match status" value="1"/>
</dbReference>
<dbReference type="InterPro" id="IPR050374">
    <property type="entry name" value="RRT5_SRSF_SR"/>
</dbReference>
<feature type="compositionally biased region" description="Basic residues" evidence="3">
    <location>
        <begin position="181"/>
        <end position="200"/>
    </location>
</feature>
<dbReference type="GO" id="GO:0005634">
    <property type="term" value="C:nucleus"/>
    <property type="evidence" value="ECO:0007669"/>
    <property type="project" value="TreeGrafter"/>
</dbReference>
<dbReference type="InterPro" id="IPR000504">
    <property type="entry name" value="RRM_dom"/>
</dbReference>
<dbReference type="PROSITE" id="PS50102">
    <property type="entry name" value="RRM"/>
    <property type="match status" value="1"/>
</dbReference>
<dbReference type="PANTHER" id="PTHR23003">
    <property type="entry name" value="RNA RECOGNITION MOTIF RRM DOMAIN CONTAINING PROTEIN"/>
    <property type="match status" value="1"/>
</dbReference>
<dbReference type="EMBL" id="JAACJL010000016">
    <property type="protein sequence ID" value="KAF4619865.1"/>
    <property type="molecule type" value="Genomic_DNA"/>
</dbReference>
<evidence type="ECO:0000256" key="3">
    <source>
        <dbReference type="SAM" id="MobiDB-lite"/>
    </source>
</evidence>
<evidence type="ECO:0000259" key="4">
    <source>
        <dbReference type="PROSITE" id="PS50102"/>
    </source>
</evidence>
<accession>A0A8H4QYF1</accession>
<dbReference type="InterPro" id="IPR012677">
    <property type="entry name" value="Nucleotide-bd_a/b_plait_sf"/>
</dbReference>
<sequence>MGDSPKSRYAPIMHLLSSSRRRLHLLYWKPTSKSFYWEEVVLSISCSNYAQSLQVFSPQDVVIQFAYAPRKQSLLSGSGPTGGIRALEQNSSRDRRAAGRYPVVVSGVPEDIRWQELKDFGRLSGMMVAYCDLDKTQGGKGFIEYFTKEDAAHAVRTLDGKRLGGSRVRVTNYKGDLFTTRSKRRRSRSRSQERRTKKSRASYEPEQGYSRFKLAVDHRYFLDHTSRNKDYSDKSPRVPVHHHFREETHLYPSMDHMWMCPTYNRGVEDQKHLHPANYDNSPPISRISASAMDQLWYRDSDYAYTEGYTEHPSAHEQISRRYRNRNWQEMAGHSSYDTRAHSLPDAYIHA</sequence>